<dbReference type="PANTHER" id="PTHR47849:SF8">
    <property type="entry name" value="LECTIN"/>
    <property type="match status" value="1"/>
</dbReference>
<feature type="region of interest" description="Disordered" evidence="2">
    <location>
        <begin position="495"/>
        <end position="555"/>
    </location>
</feature>
<dbReference type="PANTHER" id="PTHR47849">
    <property type="entry name" value="CHITIN-BINDING LECTIN 1"/>
    <property type="match status" value="1"/>
</dbReference>
<evidence type="ECO:0000256" key="2">
    <source>
        <dbReference type="SAM" id="MobiDB-lite"/>
    </source>
</evidence>
<dbReference type="AlphaFoldDB" id="A0ABD3QTW5"/>
<feature type="compositionally biased region" description="Acidic residues" evidence="2">
    <location>
        <begin position="346"/>
        <end position="361"/>
    </location>
</feature>
<dbReference type="EMBL" id="JALLAZ020000102">
    <property type="protein sequence ID" value="KAL3803952.1"/>
    <property type="molecule type" value="Genomic_DNA"/>
</dbReference>
<feature type="compositionally biased region" description="Polar residues" evidence="2">
    <location>
        <begin position="371"/>
        <end position="382"/>
    </location>
</feature>
<feature type="region of interest" description="Disordered" evidence="2">
    <location>
        <begin position="91"/>
        <end position="130"/>
    </location>
</feature>
<keyword evidence="3" id="KW-0732">Signal</keyword>
<organism evidence="4 5">
    <name type="scientific">Stephanodiscus triporus</name>
    <dbReference type="NCBI Taxonomy" id="2934178"/>
    <lineage>
        <taxon>Eukaryota</taxon>
        <taxon>Sar</taxon>
        <taxon>Stramenopiles</taxon>
        <taxon>Ochrophyta</taxon>
        <taxon>Bacillariophyta</taxon>
        <taxon>Coscinodiscophyceae</taxon>
        <taxon>Thalassiosirophycidae</taxon>
        <taxon>Stephanodiscales</taxon>
        <taxon>Stephanodiscaceae</taxon>
        <taxon>Stephanodiscus</taxon>
    </lineage>
</organism>
<keyword evidence="1" id="KW-1015">Disulfide bond</keyword>
<evidence type="ECO:0000256" key="1">
    <source>
        <dbReference type="ARBA" id="ARBA00023157"/>
    </source>
</evidence>
<reference evidence="4 5" key="1">
    <citation type="submission" date="2024-10" db="EMBL/GenBank/DDBJ databases">
        <title>Updated reference genomes for cyclostephanoid diatoms.</title>
        <authorList>
            <person name="Roberts W.R."/>
            <person name="Alverson A.J."/>
        </authorList>
    </citation>
    <scope>NUCLEOTIDE SEQUENCE [LARGE SCALE GENOMIC DNA]</scope>
    <source>
        <strain evidence="4 5">AJA276-08</strain>
    </source>
</reference>
<keyword evidence="5" id="KW-1185">Reference proteome</keyword>
<evidence type="ECO:0000256" key="3">
    <source>
        <dbReference type="SAM" id="SignalP"/>
    </source>
</evidence>
<comment type="caution">
    <text evidence="4">The sequence shown here is derived from an EMBL/GenBank/DDBJ whole genome shotgun (WGS) entry which is preliminary data.</text>
</comment>
<accession>A0ABD3QTW5</accession>
<feature type="chain" id="PRO_5044828207" description="Chitin-binding type-1 domain-containing protein" evidence="3">
    <location>
        <begin position="34"/>
        <end position="827"/>
    </location>
</feature>
<feature type="compositionally biased region" description="Pro residues" evidence="2">
    <location>
        <begin position="503"/>
        <end position="513"/>
    </location>
</feature>
<feature type="compositionally biased region" description="Low complexity" evidence="2">
    <location>
        <begin position="535"/>
        <end position="553"/>
    </location>
</feature>
<evidence type="ECO:0008006" key="6">
    <source>
        <dbReference type="Google" id="ProtNLM"/>
    </source>
</evidence>
<sequence>MDDGRAAVSGDGRQASLPLPLLLLLLLPSTSDGVVDELYNPLHKYCGISMEEAHRFCHLPANMSLPCPNGDVDCPYDLPCWSLDPPCTMPPSSPPSVTPTLEVTGSPTPPASTTSPSIAPTTSVAPTLRPTTMSPITKISSNPGDHHFCGLGFDNLFDCAVNCPNGSPDECPSGQLCYFNTPCDARLMVPKETVGDDEVDEGGEAVQEEEAAAADDGDIANQKFCGSDVSDAGENCSRDRHCPVGNECAPDQFCFVVNCFADELPTNEPTVSPRPSGVATLPLPPSSPSPIAAPLEADDIRNFFWCGVDWGDASARCYLPCIGGFHSECPEGEECFANVSCEGVSEEEEEGGGDDDEDGGVEESHGRTPSPDGSTWSPTATPSPAGDGDAEQSAERTPSPDGSTWSPTTTALDETLLPTASPITADDMRNFFFCGKNWTDASTRCYKRCMSSFHSECDEDEECFAQADCDGVLTLEPTTLAPIGSPTISPIPTVNPASTNTPTEPPPTLPPVLAPSEGPTTPFPSDAASIGPTRPISSIPTDAASAATSTSPPVGLEFDTDAPTFGNVDDQEFAPDDPAGFFFCGTDWNHAITECPHRCPSGEGSQCPDGMFCYAFTPCVGIGGGGMGSVKPTWEPTLHPISSSPSTTEQYWAAQHDEINSESAWTESPTTKLSFGPTGDPCRGQPCDYKGECRSELGFCGEGIIYCNSKSTWEPTCGGGGQLTLLEKDEVTTKNNTEPTASPVTLWEAWVADRDENSPAGSDEEYDGLYEGEGNETGNATNNVIIPGAEWDNWAISEWTSRSSSTKWDYIFPYTTVLFVIFSTALL</sequence>
<feature type="compositionally biased region" description="Polar residues" evidence="2">
    <location>
        <begin position="400"/>
        <end position="409"/>
    </location>
</feature>
<dbReference type="Proteomes" id="UP001530315">
    <property type="component" value="Unassembled WGS sequence"/>
</dbReference>
<gene>
    <name evidence="4" type="ORF">ACHAW5_001729</name>
</gene>
<feature type="region of interest" description="Disordered" evidence="2">
    <location>
        <begin position="346"/>
        <end position="409"/>
    </location>
</feature>
<protein>
    <recommendedName>
        <fullName evidence="6">Chitin-binding type-1 domain-containing protein</fullName>
    </recommendedName>
</protein>
<name>A0ABD3QTW5_9STRA</name>
<feature type="compositionally biased region" description="Low complexity" evidence="2">
    <location>
        <begin position="111"/>
        <end position="127"/>
    </location>
</feature>
<proteinExistence type="predicted"/>
<evidence type="ECO:0000313" key="4">
    <source>
        <dbReference type="EMBL" id="KAL3803952.1"/>
    </source>
</evidence>
<feature type="compositionally biased region" description="Acidic residues" evidence="2">
    <location>
        <begin position="762"/>
        <end position="774"/>
    </location>
</feature>
<feature type="region of interest" description="Disordered" evidence="2">
    <location>
        <begin position="267"/>
        <end position="286"/>
    </location>
</feature>
<feature type="region of interest" description="Disordered" evidence="2">
    <location>
        <begin position="756"/>
        <end position="782"/>
    </location>
</feature>
<evidence type="ECO:0000313" key="5">
    <source>
        <dbReference type="Proteomes" id="UP001530315"/>
    </source>
</evidence>
<feature type="signal peptide" evidence="3">
    <location>
        <begin position="1"/>
        <end position="33"/>
    </location>
</feature>